<keyword evidence="2" id="KW-0732">Signal</keyword>
<dbReference type="InterPro" id="IPR038858">
    <property type="entry name" value="ScgII"/>
</dbReference>
<sequence>MPSLTETAATGKPLPLCFASLLSVLLFLSPSGIQGASLREHRLRGSEPDPQTGNDHQTPNADMLKALEYIEGLRQRTGTDSQRRPAGLAAAGYDADHADDAEKLRAMLRLAVNPMQSNDEGEEEEEAREDKSEELLQAVLSTLQQTEKASKPEAGLKEGTYPGAQQKQHGIRPHQKLPDEEEDEEGPDMNPFKRTKENVEEKYTPQNLATLQSVFDELDKLTGGKTLHKRQDEEDDMEEGEEEDGELFGERNAPYDGAGGDLTEWGPMQDQEEEGAEEEEEEGEEGEEKDDNHDSSRGLDYLADNEDADEEGEEEDGESYPVKRANDPDDVANMVDYYLLKVLEETEEEQKRAIAEEEEERAERRVAQTQYRDDMDPRAIYQLIQISQKYQISPKDLVDLLKIGETTSPDTSRKSSKLSRAEDRLSPMYSKKTHKFPEAKFYNRRFPERQKTPEERRTEEILNILGLGGAEDRAPVRKLHRSSLSRLRGKYDDTVDEDELAAYLAAQMLAQYPGKASQKRKEAGQSAAGSFEQAVQDYLDQMDSEKSLNEKRQLGDEERSFDNEAVMKLLSYLNPENEESDADAKTTNLEMDPA</sequence>
<reference evidence="3" key="1">
    <citation type="submission" date="2025-08" db="UniProtKB">
        <authorList>
            <consortium name="Ensembl"/>
        </authorList>
    </citation>
    <scope>IDENTIFICATION</scope>
</reference>
<name>A0A3Q3W0U2_MOLML</name>
<feature type="region of interest" description="Disordered" evidence="1">
    <location>
        <begin position="348"/>
        <end position="370"/>
    </location>
</feature>
<accession>A0A3Q3W0U2</accession>
<keyword evidence="4" id="KW-1185">Reference proteome</keyword>
<dbReference type="Ensembl" id="ENSMMOT00000007700.1">
    <property type="protein sequence ID" value="ENSMMOP00000007558.1"/>
    <property type="gene ID" value="ENSMMOG00000005883.1"/>
</dbReference>
<organism evidence="3 4">
    <name type="scientific">Mola mola</name>
    <name type="common">Ocean sunfish</name>
    <name type="synonym">Tetraodon mola</name>
    <dbReference type="NCBI Taxonomy" id="94237"/>
    <lineage>
        <taxon>Eukaryota</taxon>
        <taxon>Metazoa</taxon>
        <taxon>Chordata</taxon>
        <taxon>Craniata</taxon>
        <taxon>Vertebrata</taxon>
        <taxon>Euteleostomi</taxon>
        <taxon>Actinopterygii</taxon>
        <taxon>Neopterygii</taxon>
        <taxon>Teleostei</taxon>
        <taxon>Neoteleostei</taxon>
        <taxon>Acanthomorphata</taxon>
        <taxon>Eupercaria</taxon>
        <taxon>Tetraodontiformes</taxon>
        <taxon>Molidae</taxon>
        <taxon>Mola</taxon>
    </lineage>
</organism>
<feature type="region of interest" description="Disordered" evidence="1">
    <location>
        <begin position="113"/>
        <end position="132"/>
    </location>
</feature>
<dbReference type="Proteomes" id="UP000261620">
    <property type="component" value="Unplaced"/>
</dbReference>
<feature type="signal peptide" evidence="2">
    <location>
        <begin position="1"/>
        <end position="35"/>
    </location>
</feature>
<feature type="chain" id="PRO_5018560264" evidence="2">
    <location>
        <begin position="36"/>
        <end position="594"/>
    </location>
</feature>
<evidence type="ECO:0000313" key="4">
    <source>
        <dbReference type="Proteomes" id="UP000261620"/>
    </source>
</evidence>
<feature type="compositionally biased region" description="Basic and acidic residues" evidence="1">
    <location>
        <begin position="543"/>
        <end position="562"/>
    </location>
</feature>
<proteinExistence type="predicted"/>
<feature type="compositionally biased region" description="Acidic residues" evidence="1">
    <location>
        <begin position="270"/>
        <end position="289"/>
    </location>
</feature>
<evidence type="ECO:0000313" key="3">
    <source>
        <dbReference type="Ensembl" id="ENSMMOP00000007558.1"/>
    </source>
</evidence>
<feature type="compositionally biased region" description="Basic and acidic residues" evidence="1">
    <location>
        <begin position="349"/>
        <end position="370"/>
    </location>
</feature>
<feature type="compositionally biased region" description="Acidic residues" evidence="1">
    <location>
        <begin position="303"/>
        <end position="318"/>
    </location>
</feature>
<dbReference type="PANTHER" id="PTHR15119">
    <property type="entry name" value="SECRETOGRANIN II"/>
    <property type="match status" value="1"/>
</dbReference>
<evidence type="ECO:0000256" key="1">
    <source>
        <dbReference type="SAM" id="MobiDB-lite"/>
    </source>
</evidence>
<feature type="region of interest" description="Disordered" evidence="1">
    <location>
        <begin position="539"/>
        <end position="594"/>
    </location>
</feature>
<feature type="compositionally biased region" description="Polar residues" evidence="1">
    <location>
        <begin position="204"/>
        <end position="213"/>
    </location>
</feature>
<dbReference type="PANTHER" id="PTHR15119:SF1">
    <property type="entry name" value="SECRETOGRANIN-2-RELATED"/>
    <property type="match status" value="1"/>
</dbReference>
<feature type="region of interest" description="Disordered" evidence="1">
    <location>
        <begin position="406"/>
        <end position="426"/>
    </location>
</feature>
<protein>
    <submittedName>
        <fullName evidence="3">Uncharacterized protein</fullName>
    </submittedName>
</protein>
<dbReference type="AlphaFoldDB" id="A0A3Q3W0U2"/>
<feature type="compositionally biased region" description="Polar residues" evidence="1">
    <location>
        <begin position="585"/>
        <end position="594"/>
    </location>
</feature>
<dbReference type="OMA" id="RNAAYDD"/>
<reference evidence="3" key="2">
    <citation type="submission" date="2025-09" db="UniProtKB">
        <authorList>
            <consortium name="Ensembl"/>
        </authorList>
    </citation>
    <scope>IDENTIFICATION</scope>
</reference>
<evidence type="ECO:0000256" key="2">
    <source>
        <dbReference type="SAM" id="SignalP"/>
    </source>
</evidence>
<feature type="region of interest" description="Disordered" evidence="1">
    <location>
        <begin position="144"/>
        <end position="328"/>
    </location>
</feature>
<feature type="compositionally biased region" description="Acidic residues" evidence="1">
    <location>
        <begin position="233"/>
        <end position="247"/>
    </location>
</feature>
<feature type="compositionally biased region" description="Basic and acidic residues" evidence="1">
    <location>
        <begin position="194"/>
        <end position="203"/>
    </location>
</feature>
<dbReference type="STRING" id="94237.ENSMMOP00000007558"/>